<evidence type="ECO:0000256" key="3">
    <source>
        <dbReference type="ARBA" id="ARBA00022473"/>
    </source>
</evidence>
<keyword evidence="5" id="KW-0732">Signal</keyword>
<dbReference type="Proteomes" id="UP001168877">
    <property type="component" value="Unassembled WGS sequence"/>
</dbReference>
<evidence type="ECO:0000313" key="9">
    <source>
        <dbReference type="Proteomes" id="UP001168877"/>
    </source>
</evidence>
<evidence type="ECO:0000256" key="4">
    <source>
        <dbReference type="ARBA" id="ARBA00022525"/>
    </source>
</evidence>
<keyword evidence="4 7" id="KW-0964">Secreted</keyword>
<dbReference type="EMBL" id="JAUESC010000386">
    <property type="protein sequence ID" value="KAK0576380.1"/>
    <property type="molecule type" value="Genomic_DNA"/>
</dbReference>
<dbReference type="GO" id="GO:0010052">
    <property type="term" value="P:guard cell differentiation"/>
    <property type="evidence" value="ECO:0007669"/>
    <property type="project" value="UniProtKB-UniRule"/>
</dbReference>
<dbReference type="GO" id="GO:0005576">
    <property type="term" value="C:extracellular region"/>
    <property type="evidence" value="ECO:0007669"/>
    <property type="project" value="UniProtKB-SubCell"/>
</dbReference>
<evidence type="ECO:0000256" key="5">
    <source>
        <dbReference type="ARBA" id="ARBA00022729"/>
    </source>
</evidence>
<name>A0AA39RM42_ACESA</name>
<keyword evidence="6" id="KW-1015">Disulfide bond</keyword>
<comment type="subcellular location">
    <subcellularLocation>
        <location evidence="1 7">Secreted</location>
    </subcellularLocation>
</comment>
<evidence type="ECO:0000256" key="6">
    <source>
        <dbReference type="ARBA" id="ARBA00023157"/>
    </source>
</evidence>
<proteinExistence type="inferred from homology"/>
<dbReference type="AlphaFoldDB" id="A0AA39RM42"/>
<evidence type="ECO:0000256" key="2">
    <source>
        <dbReference type="ARBA" id="ARBA00008127"/>
    </source>
</evidence>
<comment type="similarity">
    <text evidence="2 7">Belongs to the plant cysteine rich small secretory peptide family. Epidermal patterning factor subfamily.</text>
</comment>
<protein>
    <recommendedName>
        <fullName evidence="7">Epidermal patterning factor-like protein</fullName>
    </recommendedName>
</protein>
<reference evidence="8" key="1">
    <citation type="journal article" date="2022" name="Plant J.">
        <title>Strategies of tolerance reflected in two North American maple genomes.</title>
        <authorList>
            <person name="McEvoy S.L."/>
            <person name="Sezen U.U."/>
            <person name="Trouern-Trend A."/>
            <person name="McMahon S.M."/>
            <person name="Schaberg P.G."/>
            <person name="Yang J."/>
            <person name="Wegrzyn J.L."/>
            <person name="Swenson N.G."/>
        </authorList>
    </citation>
    <scope>NUCLEOTIDE SEQUENCE</scope>
    <source>
        <strain evidence="8">NS2018</strain>
    </source>
</reference>
<keyword evidence="3 7" id="KW-0217">Developmental protein</keyword>
<dbReference type="Pfam" id="PF17181">
    <property type="entry name" value="EPF"/>
    <property type="match status" value="1"/>
</dbReference>
<comment type="function">
    <text evidence="7">Controls stomatal patterning.</text>
</comment>
<dbReference type="PANTHER" id="PTHR33109">
    <property type="entry name" value="EPIDERMAL PATTERNING FACTOR-LIKE PROTEIN 4"/>
    <property type="match status" value="1"/>
</dbReference>
<dbReference type="InterPro" id="IPR039455">
    <property type="entry name" value="EPFL"/>
</dbReference>
<evidence type="ECO:0000256" key="7">
    <source>
        <dbReference type="RuleBase" id="RU367102"/>
    </source>
</evidence>
<evidence type="ECO:0000256" key="1">
    <source>
        <dbReference type="ARBA" id="ARBA00004613"/>
    </source>
</evidence>
<accession>A0AA39RM42</accession>
<dbReference type="PANTHER" id="PTHR33109:SF90">
    <property type="entry name" value="EPIDERMAL PATTERNING FACTOR-LIKE PROTEIN"/>
    <property type="match status" value="1"/>
</dbReference>
<evidence type="ECO:0000313" key="8">
    <source>
        <dbReference type="EMBL" id="KAK0576380.1"/>
    </source>
</evidence>
<comment type="caution">
    <text evidence="8">The sequence shown here is derived from an EMBL/GenBank/DDBJ whole genome shotgun (WGS) entry which is preliminary data.</text>
</comment>
<reference evidence="8" key="2">
    <citation type="submission" date="2023-06" db="EMBL/GenBank/DDBJ databases">
        <authorList>
            <person name="Swenson N.G."/>
            <person name="Wegrzyn J.L."/>
            <person name="Mcevoy S.L."/>
        </authorList>
    </citation>
    <scope>NUCLEOTIDE SEQUENCE</scope>
    <source>
        <strain evidence="8">NS2018</strain>
        <tissue evidence="8">Leaf</tissue>
    </source>
</reference>
<organism evidence="8 9">
    <name type="scientific">Acer saccharum</name>
    <name type="common">Sugar maple</name>
    <dbReference type="NCBI Taxonomy" id="4024"/>
    <lineage>
        <taxon>Eukaryota</taxon>
        <taxon>Viridiplantae</taxon>
        <taxon>Streptophyta</taxon>
        <taxon>Embryophyta</taxon>
        <taxon>Tracheophyta</taxon>
        <taxon>Spermatophyta</taxon>
        <taxon>Magnoliopsida</taxon>
        <taxon>eudicotyledons</taxon>
        <taxon>Gunneridae</taxon>
        <taxon>Pentapetalae</taxon>
        <taxon>rosids</taxon>
        <taxon>malvids</taxon>
        <taxon>Sapindales</taxon>
        <taxon>Sapindaceae</taxon>
        <taxon>Hippocastanoideae</taxon>
        <taxon>Acereae</taxon>
        <taxon>Acer</taxon>
    </lineage>
</organism>
<sequence>MVEGRAISKLTEATQKGMGEEDEKMVVMMSMIGSRPPKCERRCNSCGHCEAVQVPVTTQAQGRRRSHFSQVDHSRVNDQSYQWSVSGFVLEDGKILIQGGWGFKIHQAIFHNANGVANNLASMALSFRRNGGFRICNSTLLKDWINRLSADN</sequence>
<keyword evidence="9" id="KW-1185">Reference proteome</keyword>
<gene>
    <name evidence="8" type="ORF">LWI29_016529</name>
</gene>